<dbReference type="Proteomes" id="UP001234297">
    <property type="component" value="Chromosome 10"/>
</dbReference>
<organism evidence="1 2">
    <name type="scientific">Persea americana</name>
    <name type="common">Avocado</name>
    <dbReference type="NCBI Taxonomy" id="3435"/>
    <lineage>
        <taxon>Eukaryota</taxon>
        <taxon>Viridiplantae</taxon>
        <taxon>Streptophyta</taxon>
        <taxon>Embryophyta</taxon>
        <taxon>Tracheophyta</taxon>
        <taxon>Spermatophyta</taxon>
        <taxon>Magnoliopsida</taxon>
        <taxon>Magnoliidae</taxon>
        <taxon>Laurales</taxon>
        <taxon>Lauraceae</taxon>
        <taxon>Persea</taxon>
    </lineage>
</organism>
<dbReference type="EMBL" id="CM056818">
    <property type="protein sequence ID" value="KAJ8621536.1"/>
    <property type="molecule type" value="Genomic_DNA"/>
</dbReference>
<proteinExistence type="predicted"/>
<evidence type="ECO:0000313" key="2">
    <source>
        <dbReference type="Proteomes" id="UP001234297"/>
    </source>
</evidence>
<sequence>METTQPRDLEQYPKTLGDPSFHVEFDDDNAYAARENWGNALVEQEENKEEQQKKESEDPTSPVQDPVIPDTDS</sequence>
<accession>A0ACC2KK51</accession>
<keyword evidence="2" id="KW-1185">Reference proteome</keyword>
<protein>
    <submittedName>
        <fullName evidence="1">Uncharacterized protein</fullName>
    </submittedName>
</protein>
<comment type="caution">
    <text evidence="1">The sequence shown here is derived from an EMBL/GenBank/DDBJ whole genome shotgun (WGS) entry which is preliminary data.</text>
</comment>
<reference evidence="1 2" key="1">
    <citation type="journal article" date="2022" name="Hortic Res">
        <title>A haplotype resolved chromosomal level avocado genome allows analysis of novel avocado genes.</title>
        <authorList>
            <person name="Nath O."/>
            <person name="Fletcher S.J."/>
            <person name="Hayward A."/>
            <person name="Shaw L.M."/>
            <person name="Masouleh A.K."/>
            <person name="Furtado A."/>
            <person name="Henry R.J."/>
            <person name="Mitter N."/>
        </authorList>
    </citation>
    <scope>NUCLEOTIDE SEQUENCE [LARGE SCALE GENOMIC DNA]</scope>
    <source>
        <strain evidence="2">cv. Hass</strain>
    </source>
</reference>
<evidence type="ECO:0000313" key="1">
    <source>
        <dbReference type="EMBL" id="KAJ8621536.1"/>
    </source>
</evidence>
<name>A0ACC2KK51_PERAE</name>
<gene>
    <name evidence="1" type="ORF">MRB53_030065</name>
</gene>